<feature type="compositionally biased region" description="Basic and acidic residues" evidence="1">
    <location>
        <begin position="131"/>
        <end position="154"/>
    </location>
</feature>
<accession>A0A067JTQ4</accession>
<proteinExistence type="predicted"/>
<dbReference type="Proteomes" id="UP000027138">
    <property type="component" value="Unassembled WGS sequence"/>
</dbReference>
<dbReference type="PANTHER" id="PTHR34356:SF1">
    <property type="entry name" value="ANTIGENIC HEAT-STABLE PROTEIN"/>
    <property type="match status" value="1"/>
</dbReference>
<dbReference type="OrthoDB" id="2021066at2759"/>
<evidence type="ECO:0000313" key="3">
    <source>
        <dbReference type="Proteomes" id="UP000027138"/>
    </source>
</evidence>
<evidence type="ECO:0000313" key="2">
    <source>
        <dbReference type="EMBL" id="KDP23380.1"/>
    </source>
</evidence>
<evidence type="ECO:0000256" key="1">
    <source>
        <dbReference type="SAM" id="MobiDB-lite"/>
    </source>
</evidence>
<feature type="region of interest" description="Disordered" evidence="1">
    <location>
        <begin position="116"/>
        <end position="205"/>
    </location>
</feature>
<dbReference type="STRING" id="180498.A0A067JTQ4"/>
<dbReference type="EMBL" id="KK915213">
    <property type="protein sequence ID" value="KDP23380.1"/>
    <property type="molecule type" value="Genomic_DNA"/>
</dbReference>
<organism evidence="2 3">
    <name type="scientific">Jatropha curcas</name>
    <name type="common">Barbados nut</name>
    <dbReference type="NCBI Taxonomy" id="180498"/>
    <lineage>
        <taxon>Eukaryota</taxon>
        <taxon>Viridiplantae</taxon>
        <taxon>Streptophyta</taxon>
        <taxon>Embryophyta</taxon>
        <taxon>Tracheophyta</taxon>
        <taxon>Spermatophyta</taxon>
        <taxon>Magnoliopsida</taxon>
        <taxon>eudicotyledons</taxon>
        <taxon>Gunneridae</taxon>
        <taxon>Pentapetalae</taxon>
        <taxon>rosids</taxon>
        <taxon>fabids</taxon>
        <taxon>Malpighiales</taxon>
        <taxon>Euphorbiaceae</taxon>
        <taxon>Crotonoideae</taxon>
        <taxon>Jatropheae</taxon>
        <taxon>Jatropha</taxon>
    </lineage>
</organism>
<gene>
    <name evidence="2" type="ORF">JCGZ_23213</name>
</gene>
<dbReference type="KEGG" id="jcu:105647419"/>
<keyword evidence="3" id="KW-1185">Reference proteome</keyword>
<dbReference type="AlphaFoldDB" id="A0A067JTQ4"/>
<dbReference type="PANTHER" id="PTHR34356">
    <property type="entry name" value="ANTIGENIC HEAT-STABLE PROTEIN"/>
    <property type="match status" value="1"/>
</dbReference>
<reference evidence="2 3" key="1">
    <citation type="journal article" date="2014" name="PLoS ONE">
        <title>Global Analysis of Gene Expression Profiles in Physic Nut (Jatropha curcas L.) Seedlings Exposed to Salt Stress.</title>
        <authorList>
            <person name="Zhang L."/>
            <person name="Zhang C."/>
            <person name="Wu P."/>
            <person name="Chen Y."/>
            <person name="Li M."/>
            <person name="Jiang H."/>
            <person name="Wu G."/>
        </authorList>
    </citation>
    <scope>NUCLEOTIDE SEQUENCE [LARGE SCALE GENOMIC DNA]</scope>
    <source>
        <strain evidence="3">cv. GZQX0401</strain>
        <tissue evidence="2">Young leaves</tissue>
    </source>
</reference>
<protein>
    <submittedName>
        <fullName evidence="2">Uncharacterized protein</fullName>
    </submittedName>
</protein>
<name>A0A067JTQ4_JATCU</name>
<sequence length="205" mass="22559">MESSSSSSIITPEDVLESLMNDGTIDALRLKIINQLKANEELKNTTIRMAEQSKVLNTPGAEKQTKRELFDALRQELETPVLEKASRSVWELILDSNGLGKEISETVERVFCRLSGQEPPLFPPENAEAQSNKETENKGGDGKEEEGESQKEKSNSNLKKRSYSEMKTEGAGNEVANQIANEVVGKPVEPLPKQESSCKSPPPTS</sequence>